<dbReference type="GO" id="GO:0043138">
    <property type="term" value="F:3'-5' DNA helicase activity"/>
    <property type="evidence" value="ECO:0007669"/>
    <property type="project" value="UniProtKB-EC"/>
</dbReference>
<gene>
    <name evidence="7" type="ORF">FJY75_13645</name>
</gene>
<dbReference type="InterPro" id="IPR027417">
    <property type="entry name" value="P-loop_NTPase"/>
</dbReference>
<dbReference type="EMBL" id="VGIY01000529">
    <property type="protein sequence ID" value="MBM3318886.1"/>
    <property type="molecule type" value="Genomic_DNA"/>
</dbReference>
<evidence type="ECO:0000256" key="3">
    <source>
        <dbReference type="ARBA" id="ARBA00023235"/>
    </source>
</evidence>
<feature type="domain" description="Helicase ATP-binding" evidence="6">
    <location>
        <begin position="280"/>
        <end position="459"/>
    </location>
</feature>
<dbReference type="GO" id="GO:0005737">
    <property type="term" value="C:cytoplasm"/>
    <property type="evidence" value="ECO:0007669"/>
    <property type="project" value="TreeGrafter"/>
</dbReference>
<keyword evidence="7" id="KW-0067">ATP-binding</keyword>
<evidence type="ECO:0000313" key="7">
    <source>
        <dbReference type="EMBL" id="MBM3318886.1"/>
    </source>
</evidence>
<dbReference type="GO" id="GO:0006281">
    <property type="term" value="P:DNA repair"/>
    <property type="evidence" value="ECO:0007669"/>
    <property type="project" value="TreeGrafter"/>
</dbReference>
<dbReference type="GO" id="GO:0006310">
    <property type="term" value="P:DNA recombination"/>
    <property type="evidence" value="ECO:0007669"/>
    <property type="project" value="TreeGrafter"/>
</dbReference>
<dbReference type="CDD" id="cd17920">
    <property type="entry name" value="DEXHc_RecQ"/>
    <property type="match status" value="1"/>
</dbReference>
<sequence>MGSDDERALLTKVLTPRLGAHWHRWVGVQVEMSSLLESGDPLAAIDGRVDFLLSHPSLDSSVVIEVEGSQHQSTPAEDAARFRRLRAAGYEVLAIPVDEVRAGRGPHLAQLTERLEHIRNNPLPEKLWRSPCRRAGQMQVAILHAIYVGQISSNSSVPVRISCDLDRLGDLSPSKIEAVLTDLADLLRQTSVLYGVDVLPAGLQYEEDPTAADLHLCFSGVSTAHGAMYVEDGWVPFPLKMQPRAYEPGLPVRISRELLRFFLQRVYRKDDFREGQYEAIERALSGKDTIVLLPTGAGKSVVFQLAALLLPGKAIVVDPIIALIRDQVRILASYGIDRVLGISSDSVDRRDRDAALELVLTGDCLYYYIAPERFQIRGFRQRLQAMIANEPVGLVAIDEAHCVSEWGHDFRTSYLRLGETARRICRRGEWTPPLLALTGTASRSVLKDLQRELRIPDFESVITPVSFNRDELNFLVVEARSEDKEAVLRSLLHQGLPARFGVPSEAFRSRAGANTMCGLVFTPWAQGDFGAWDVARQARDTFGFVAAPYSGSRPRAFAGTDAEWSQFKQSVESAYKR</sequence>
<keyword evidence="7" id="KW-0378">Hydrolase</keyword>
<evidence type="ECO:0000256" key="4">
    <source>
        <dbReference type="ARBA" id="ARBA00034617"/>
    </source>
</evidence>
<dbReference type="GO" id="GO:0003677">
    <property type="term" value="F:DNA binding"/>
    <property type="evidence" value="ECO:0007669"/>
    <property type="project" value="UniProtKB-KW"/>
</dbReference>
<evidence type="ECO:0000256" key="5">
    <source>
        <dbReference type="ARBA" id="ARBA00034808"/>
    </source>
</evidence>
<evidence type="ECO:0000313" key="8">
    <source>
        <dbReference type="Proteomes" id="UP000748308"/>
    </source>
</evidence>
<dbReference type="InterPro" id="IPR007569">
    <property type="entry name" value="DUF559"/>
</dbReference>
<dbReference type="SUPFAM" id="SSF52540">
    <property type="entry name" value="P-loop containing nucleoside triphosphate hydrolases"/>
    <property type="match status" value="1"/>
</dbReference>
<dbReference type="Pfam" id="PF04480">
    <property type="entry name" value="DUF559"/>
    <property type="match status" value="1"/>
</dbReference>
<dbReference type="InterPro" id="IPR014001">
    <property type="entry name" value="Helicase_ATP-bd"/>
</dbReference>
<evidence type="ECO:0000259" key="6">
    <source>
        <dbReference type="PROSITE" id="PS51192"/>
    </source>
</evidence>
<reference evidence="7" key="1">
    <citation type="submission" date="2019-03" db="EMBL/GenBank/DDBJ databases">
        <title>Lake Tanganyika Metagenome-Assembled Genomes (MAGs).</title>
        <authorList>
            <person name="Tran P."/>
        </authorList>
    </citation>
    <scope>NUCLEOTIDE SEQUENCE</scope>
    <source>
        <strain evidence="7">M_DeepCast_400m_m2_100</strain>
    </source>
</reference>
<dbReference type="PANTHER" id="PTHR13710">
    <property type="entry name" value="DNA HELICASE RECQ FAMILY MEMBER"/>
    <property type="match status" value="1"/>
</dbReference>
<evidence type="ECO:0000256" key="1">
    <source>
        <dbReference type="ARBA" id="ARBA00005446"/>
    </source>
</evidence>
<keyword evidence="2" id="KW-0238">DNA-binding</keyword>
<name>A0A938BSL3_UNCEI</name>
<comment type="similarity">
    <text evidence="1">Belongs to the helicase family. RecQ subfamily.</text>
</comment>
<dbReference type="GO" id="GO:0005524">
    <property type="term" value="F:ATP binding"/>
    <property type="evidence" value="ECO:0007669"/>
    <property type="project" value="InterPro"/>
</dbReference>
<keyword evidence="7" id="KW-0347">Helicase</keyword>
<comment type="catalytic activity">
    <reaction evidence="4">
        <text>Couples ATP hydrolysis with the unwinding of duplex DNA by translocating in the 3'-5' direction.</text>
        <dbReference type="EC" id="5.6.2.4"/>
    </reaction>
</comment>
<dbReference type="AlphaFoldDB" id="A0A938BSL3"/>
<dbReference type="Gene3D" id="3.40.50.300">
    <property type="entry name" value="P-loop containing nucleotide triphosphate hydrolases"/>
    <property type="match status" value="1"/>
</dbReference>
<protein>
    <recommendedName>
        <fullName evidence="5">DNA 3'-5' helicase</fullName>
        <ecNumber evidence="5">5.6.2.4</ecNumber>
    </recommendedName>
</protein>
<dbReference type="GO" id="GO:0005694">
    <property type="term" value="C:chromosome"/>
    <property type="evidence" value="ECO:0007669"/>
    <property type="project" value="TreeGrafter"/>
</dbReference>
<dbReference type="PANTHER" id="PTHR13710:SF105">
    <property type="entry name" value="ATP-DEPENDENT DNA HELICASE Q1"/>
    <property type="match status" value="1"/>
</dbReference>
<dbReference type="Proteomes" id="UP000748308">
    <property type="component" value="Unassembled WGS sequence"/>
</dbReference>
<feature type="non-terminal residue" evidence="7">
    <location>
        <position position="577"/>
    </location>
</feature>
<evidence type="ECO:0000256" key="2">
    <source>
        <dbReference type="ARBA" id="ARBA00023125"/>
    </source>
</evidence>
<keyword evidence="3" id="KW-0413">Isomerase</keyword>
<dbReference type="EC" id="5.6.2.4" evidence="5"/>
<organism evidence="7 8">
    <name type="scientific">Eiseniibacteriota bacterium</name>
    <dbReference type="NCBI Taxonomy" id="2212470"/>
    <lineage>
        <taxon>Bacteria</taxon>
        <taxon>Candidatus Eiseniibacteriota</taxon>
    </lineage>
</organism>
<proteinExistence type="inferred from homology"/>
<accession>A0A938BSL3</accession>
<dbReference type="InterPro" id="IPR011545">
    <property type="entry name" value="DEAD/DEAH_box_helicase_dom"/>
</dbReference>
<dbReference type="PROSITE" id="PS51192">
    <property type="entry name" value="HELICASE_ATP_BIND_1"/>
    <property type="match status" value="1"/>
</dbReference>
<comment type="caution">
    <text evidence="7">The sequence shown here is derived from an EMBL/GenBank/DDBJ whole genome shotgun (WGS) entry which is preliminary data.</text>
</comment>
<keyword evidence="7" id="KW-0547">Nucleotide-binding</keyword>
<dbReference type="GO" id="GO:0009378">
    <property type="term" value="F:four-way junction helicase activity"/>
    <property type="evidence" value="ECO:0007669"/>
    <property type="project" value="TreeGrafter"/>
</dbReference>
<dbReference type="Pfam" id="PF00270">
    <property type="entry name" value="DEAD"/>
    <property type="match status" value="1"/>
</dbReference>
<dbReference type="SMART" id="SM00487">
    <property type="entry name" value="DEXDc"/>
    <property type="match status" value="1"/>
</dbReference>